<evidence type="ECO:0000313" key="2">
    <source>
        <dbReference type="EMBL" id="CAD8927415.1"/>
    </source>
</evidence>
<accession>A0A7S1CUK7</accession>
<protein>
    <recommendedName>
        <fullName evidence="3">NADP-dependent oxidoreductase domain-containing protein</fullName>
    </recommendedName>
</protein>
<proteinExistence type="predicted"/>
<evidence type="ECO:0000256" key="1">
    <source>
        <dbReference type="SAM" id="SignalP"/>
    </source>
</evidence>
<organism evidence="2">
    <name type="scientific">Skeletonema marinoi</name>
    <dbReference type="NCBI Taxonomy" id="267567"/>
    <lineage>
        <taxon>Eukaryota</taxon>
        <taxon>Sar</taxon>
        <taxon>Stramenopiles</taxon>
        <taxon>Ochrophyta</taxon>
        <taxon>Bacillariophyta</taxon>
        <taxon>Coscinodiscophyceae</taxon>
        <taxon>Thalassiosirophycidae</taxon>
        <taxon>Thalassiosirales</taxon>
        <taxon>Skeletonemataceae</taxon>
        <taxon>Skeletonema</taxon>
        <taxon>Skeletonema marinoi-dohrnii complex</taxon>
    </lineage>
</organism>
<feature type="signal peptide" evidence="1">
    <location>
        <begin position="1"/>
        <end position="16"/>
    </location>
</feature>
<feature type="chain" id="PRO_5031560581" description="NADP-dependent oxidoreductase domain-containing protein" evidence="1">
    <location>
        <begin position="17"/>
        <end position="354"/>
    </location>
</feature>
<name>A0A7S1CUK7_9STRA</name>
<sequence>MRFVVFALQWVVFVLCALLDDRSSCCAFVSHIMSHQLHQSSVVLLMASKGGDADKNVRMFTEKLMTASGKPVCRYALGGAARSMQSEYLPLKYRDMLQNADDDTAAPFYFYYNPHRYPQFLSGVSQAFEDSTTRRDIFFASGGTERSPAALDQRLDDALAFCGGEYLDGFVLEYICQDELDSDTQLGKELQNAIDHVQSYVRENRVRYVMASTHSHRVGRALSGAASLDAIMLRYNMSHRKAAETISFPKALENNIPVLAFTTTRWNGLQRIASPTVTTSDCITFALQHPAVEVVLHSARDEDELDDALLPLFACSDSTHWMPDSKYDDVCAYYGGDEMAWNDDGYDEYPDESI</sequence>
<evidence type="ECO:0008006" key="3">
    <source>
        <dbReference type="Google" id="ProtNLM"/>
    </source>
</evidence>
<dbReference type="InterPro" id="IPR036812">
    <property type="entry name" value="NAD(P)_OxRdtase_dom_sf"/>
</dbReference>
<dbReference type="EMBL" id="HBFU01002039">
    <property type="protein sequence ID" value="CAD8927415.1"/>
    <property type="molecule type" value="Transcribed_RNA"/>
</dbReference>
<dbReference type="SUPFAM" id="SSF51430">
    <property type="entry name" value="NAD(P)-linked oxidoreductase"/>
    <property type="match status" value="1"/>
</dbReference>
<keyword evidence="1" id="KW-0732">Signal</keyword>
<dbReference type="AlphaFoldDB" id="A0A7S1CUK7"/>
<gene>
    <name evidence="2" type="ORF">SMAR1040_LOCUS1362</name>
</gene>
<reference evidence="2" key="1">
    <citation type="submission" date="2021-01" db="EMBL/GenBank/DDBJ databases">
        <authorList>
            <person name="Corre E."/>
            <person name="Pelletier E."/>
            <person name="Niang G."/>
            <person name="Scheremetjew M."/>
            <person name="Finn R."/>
            <person name="Kale V."/>
            <person name="Holt S."/>
            <person name="Cochrane G."/>
            <person name="Meng A."/>
            <person name="Brown T."/>
            <person name="Cohen L."/>
        </authorList>
    </citation>
    <scope>NUCLEOTIDE SEQUENCE</scope>
    <source>
        <strain evidence="2">FE60</strain>
    </source>
</reference>
<dbReference type="Gene3D" id="3.20.20.100">
    <property type="entry name" value="NADP-dependent oxidoreductase domain"/>
    <property type="match status" value="1"/>
</dbReference>